<dbReference type="Pfam" id="PF04545">
    <property type="entry name" value="Sigma70_r4"/>
    <property type="match status" value="1"/>
</dbReference>
<proteinExistence type="predicted"/>
<evidence type="ECO:0000256" key="4">
    <source>
        <dbReference type="ARBA" id="ARBA00023163"/>
    </source>
</evidence>
<dbReference type="GO" id="GO:0006352">
    <property type="term" value="P:DNA-templated transcription initiation"/>
    <property type="evidence" value="ECO:0007669"/>
    <property type="project" value="InterPro"/>
</dbReference>
<evidence type="ECO:0000256" key="1">
    <source>
        <dbReference type="ARBA" id="ARBA00023015"/>
    </source>
</evidence>
<dbReference type="InterPro" id="IPR007630">
    <property type="entry name" value="RNA_pol_sigma70_r4"/>
</dbReference>
<dbReference type="STRING" id="1385519.N801_02840"/>
<evidence type="ECO:0000256" key="3">
    <source>
        <dbReference type="ARBA" id="ARBA00023125"/>
    </source>
</evidence>
<dbReference type="SUPFAM" id="SSF88659">
    <property type="entry name" value="Sigma3 and sigma4 domains of RNA polymerase sigma factors"/>
    <property type="match status" value="1"/>
</dbReference>
<keyword evidence="4" id="KW-0804">Transcription</keyword>
<accession>A0A0A0JY93</accession>
<feature type="non-terminal residue" evidence="6">
    <location>
        <position position="196"/>
    </location>
</feature>
<dbReference type="InterPro" id="IPR036388">
    <property type="entry name" value="WH-like_DNA-bd_sf"/>
</dbReference>
<dbReference type="InterPro" id="IPR039425">
    <property type="entry name" value="RNA_pol_sigma-70-like"/>
</dbReference>
<evidence type="ECO:0000313" key="7">
    <source>
        <dbReference type="Proteomes" id="UP000030013"/>
    </source>
</evidence>
<comment type="caution">
    <text evidence="6">The sequence shown here is derived from an EMBL/GenBank/DDBJ whole genome shotgun (WGS) entry which is preliminary data.</text>
</comment>
<name>A0A0A0JY93_9MICO</name>
<feature type="domain" description="RNA polymerase sigma-70 region 4" evidence="5">
    <location>
        <begin position="100"/>
        <end position="147"/>
    </location>
</feature>
<dbReference type="PANTHER" id="PTHR43133">
    <property type="entry name" value="RNA POLYMERASE ECF-TYPE SIGMA FACTO"/>
    <property type="match status" value="1"/>
</dbReference>
<evidence type="ECO:0000313" key="6">
    <source>
        <dbReference type="EMBL" id="KGN42163.1"/>
    </source>
</evidence>
<reference evidence="6 7" key="1">
    <citation type="submission" date="2013-08" db="EMBL/GenBank/DDBJ databases">
        <title>The genome sequence of Knoellia aerolata.</title>
        <authorList>
            <person name="Zhu W."/>
            <person name="Wang G."/>
        </authorList>
    </citation>
    <scope>NUCLEOTIDE SEQUENCE [LARGE SCALE GENOMIC DNA]</scope>
    <source>
        <strain evidence="6 7">DSM 18566</strain>
    </source>
</reference>
<keyword evidence="3" id="KW-0238">DNA-binding</keyword>
<dbReference type="EMBL" id="AVPL01000008">
    <property type="protein sequence ID" value="KGN42163.1"/>
    <property type="molecule type" value="Genomic_DNA"/>
</dbReference>
<dbReference type="GO" id="GO:0016987">
    <property type="term" value="F:sigma factor activity"/>
    <property type="evidence" value="ECO:0007669"/>
    <property type="project" value="UniProtKB-KW"/>
</dbReference>
<dbReference type="OrthoDB" id="4855658at2"/>
<dbReference type="PANTHER" id="PTHR43133:SF50">
    <property type="entry name" value="ECF RNA POLYMERASE SIGMA FACTOR SIGM"/>
    <property type="match status" value="1"/>
</dbReference>
<dbReference type="eggNOG" id="COG1595">
    <property type="taxonomic scope" value="Bacteria"/>
</dbReference>
<protein>
    <recommendedName>
        <fullName evidence="5">RNA polymerase sigma-70 region 4 domain-containing protein</fullName>
    </recommendedName>
</protein>
<dbReference type="Proteomes" id="UP000030013">
    <property type="component" value="Unassembled WGS sequence"/>
</dbReference>
<evidence type="ECO:0000256" key="2">
    <source>
        <dbReference type="ARBA" id="ARBA00023082"/>
    </source>
</evidence>
<dbReference type="Gene3D" id="1.10.10.10">
    <property type="entry name" value="Winged helix-like DNA-binding domain superfamily/Winged helix DNA-binding domain"/>
    <property type="match status" value="1"/>
</dbReference>
<dbReference type="InterPro" id="IPR013324">
    <property type="entry name" value="RNA_pol_sigma_r3/r4-like"/>
</dbReference>
<sequence>MTGPLFEVDDEFADFVRARQHQLLRAAYLLRGDEQEAERLVRGAFTTLSLRWRTVRDEDLDAFVRRVLYRDATSRRSGRRVPPAARETSAGQAPGGLLAALAELSPRQRAVTVLRHFEQRTEHDTAEALGISAHAVAAQERAARQRLHELMPPHGGDPGGLTTTDLGRWLDDASAQVEERDVVEAAREAARAHRRR</sequence>
<keyword evidence="2" id="KW-0731">Sigma factor</keyword>
<dbReference type="RefSeq" id="WP_052112630.1">
    <property type="nucleotide sequence ID" value="NZ_AVPL01000008.1"/>
</dbReference>
<organism evidence="6 7">
    <name type="scientific">Knoellia aerolata DSM 18566</name>
    <dbReference type="NCBI Taxonomy" id="1385519"/>
    <lineage>
        <taxon>Bacteria</taxon>
        <taxon>Bacillati</taxon>
        <taxon>Actinomycetota</taxon>
        <taxon>Actinomycetes</taxon>
        <taxon>Micrococcales</taxon>
        <taxon>Intrasporangiaceae</taxon>
        <taxon>Knoellia</taxon>
    </lineage>
</organism>
<keyword evidence="1" id="KW-0805">Transcription regulation</keyword>
<dbReference type="GO" id="GO:0003677">
    <property type="term" value="F:DNA binding"/>
    <property type="evidence" value="ECO:0007669"/>
    <property type="project" value="UniProtKB-KW"/>
</dbReference>
<keyword evidence="7" id="KW-1185">Reference proteome</keyword>
<dbReference type="AlphaFoldDB" id="A0A0A0JY93"/>
<gene>
    <name evidence="6" type="ORF">N801_02840</name>
</gene>
<evidence type="ECO:0000259" key="5">
    <source>
        <dbReference type="Pfam" id="PF04545"/>
    </source>
</evidence>